<accession>A0ABX0RUX1</accession>
<sequence>MAGTTGKALTNPISSGGGGPRFEACIQAKFVTLMLSGGFSPCLPPWPIKEIKLQGKVAGYDTDDLIVIIENPVNNELRKLLGQVKHSISMTSKSSLFAEVIQAAWNDFNNADIFKKNRDVIALITGPISSTDMEGVSHLLEQARHSKDDKEFFAKISTAIFCSDNVRKKLQAFREHLNKANGNQPVADIQVHDFLRHFHYLGYDLDRKSGVISSLLQSHISQFNKDMPAKIWSQIICEVQDFNQMAGTITRSNISEEILNFFRKPSLTYIPSDFVTTEVRKTKYWSSHENGKDLFLLNMIGAWDENNKHDRELIKEILDTDIDTWILSLRKLSIIPSPPVQFKRGIWKIKERTSCFEDLYDFLFEDQITRFCSGFLIAFNKIDKAIKLDEDVSGFRFGLDNELLYSDALRNGLSETFALLGSRLSDFKNCKPYEVQHSLNEALEQLLAKSGWKHWATMDRFMPNLAEGAPEKFLNVLTEKRENEPELFAELLKEYNTGFSPIKYCLGLIGALETLAWEGVFFVRAIIFLSWLAERDSTSKIANNPFNSLKEIFLPWRPHTLATKSKRLAGLKLLFKDFDDVAWTLALSLLPNIMTTSTGTREPKWWIMPEGKWEPTVTNRIYWETCEVAASEAIRHINGSTKRYLNLIDNFASIPEPQSEQFLLILGNIVPEELSDEEKNKIWDALLKFSTRHKNYPEANWSLSPEQLHPIIDLIPRFKPQDKMIVYRKFFTDDVFSMHSRKDWDEFEKEQSEKQNAAIADLYAIGGLDKIIDFAKSIDRNYLVGISLSILGNEDLDFQIISMLPDFEGDKIYPFLSSYVLGRKNTLGWEWFDSLDKSKLRKNEEAYVLSCFPFTDEVWDRLNSNNESTYWKIARPNFHQKITDCNLPLRKLLRHNRPGAVINAINQCIFTNKVVDADIVVEALLKYTGKNDDENIDNVPDVYAIKKIISLIQENNTIPQETKLAIEWKYLSLLDQFSEIKPTSLFKEMSADPNFYKQIISLIYRPRDTVSDDKEQVTEEEKNMAVNAYRLLSNWDLVPGTDANGIFNSVQFEKWFDELKTLVLDSGQHDMALYHLGNALMSPPSDPCGLWIHTAIAEVLDHPDMDRLREGYRISILNSRGAHFVDPEAKEELALTQKYLKLASEVEDYGYLRLSGTLMSISNMYAEEARSRLQDRTLE</sequence>
<organism evidence="1 2">
    <name type="scientific">Candidatus Pantoea communis</name>
    <dbReference type="NCBI Taxonomy" id="2608354"/>
    <lineage>
        <taxon>Bacteria</taxon>
        <taxon>Pseudomonadati</taxon>
        <taxon>Pseudomonadota</taxon>
        <taxon>Gammaproteobacteria</taxon>
        <taxon>Enterobacterales</taxon>
        <taxon>Erwiniaceae</taxon>
        <taxon>Pantoea</taxon>
    </lineage>
</organism>
<dbReference type="EMBL" id="VWXC01000019">
    <property type="protein sequence ID" value="NIG21252.1"/>
    <property type="molecule type" value="Genomic_DNA"/>
</dbReference>
<protein>
    <submittedName>
        <fullName evidence="1">Uncharacterized protein</fullName>
    </submittedName>
</protein>
<evidence type="ECO:0000313" key="2">
    <source>
        <dbReference type="Proteomes" id="UP001515780"/>
    </source>
</evidence>
<keyword evidence="2" id="KW-1185">Reference proteome</keyword>
<proteinExistence type="predicted"/>
<dbReference type="RefSeq" id="WP_166935635.1">
    <property type="nucleotide sequence ID" value="NZ_VWXC01000019.1"/>
</dbReference>
<reference evidence="1 2" key="1">
    <citation type="journal article" date="2019" name="bioRxiv">
        <title>Bacteria contribute to plant secondary compound degradation in a generalist herbivore system.</title>
        <authorList>
            <person name="Francoeur C.B."/>
            <person name="Khadempour L."/>
            <person name="Moreira-Soto R.D."/>
            <person name="Gotting K."/>
            <person name="Book A.J."/>
            <person name="Pinto-Tomas A.A."/>
            <person name="Keefover-Ring K."/>
            <person name="Currie C.R."/>
        </authorList>
    </citation>
    <scope>NUCLEOTIDE SEQUENCE [LARGE SCALE GENOMIC DNA]</scope>
    <source>
        <strain evidence="1">Al-1710</strain>
    </source>
</reference>
<evidence type="ECO:0000313" key="1">
    <source>
        <dbReference type="EMBL" id="NIG21252.1"/>
    </source>
</evidence>
<dbReference type="Proteomes" id="UP001515780">
    <property type="component" value="Unassembled WGS sequence"/>
</dbReference>
<comment type="caution">
    <text evidence="1">The sequence shown here is derived from an EMBL/GenBank/DDBJ whole genome shotgun (WGS) entry which is preliminary data.</text>
</comment>
<gene>
    <name evidence="1" type="ORF">F3J37_21485</name>
</gene>
<name>A0ABX0RUX1_9GAMM</name>